<accession>A0A0P8AJG8</accession>
<feature type="transmembrane region" description="Helical" evidence="1">
    <location>
        <begin position="31"/>
        <end position="53"/>
    </location>
</feature>
<dbReference type="Proteomes" id="UP000050421">
    <property type="component" value="Unassembled WGS sequence"/>
</dbReference>
<feature type="transmembrane region" description="Helical" evidence="1">
    <location>
        <begin position="340"/>
        <end position="359"/>
    </location>
</feature>
<dbReference type="SUPFAM" id="SSF103473">
    <property type="entry name" value="MFS general substrate transporter"/>
    <property type="match status" value="1"/>
</dbReference>
<keyword evidence="1" id="KW-0472">Membrane</keyword>
<dbReference type="InterPro" id="IPR043745">
    <property type="entry name" value="DUF5690"/>
</dbReference>
<evidence type="ECO:0000313" key="2">
    <source>
        <dbReference type="EMBL" id="KPQ18774.1"/>
    </source>
</evidence>
<feature type="transmembrane region" description="Helical" evidence="1">
    <location>
        <begin position="124"/>
        <end position="144"/>
    </location>
</feature>
<feature type="transmembrane region" description="Helical" evidence="1">
    <location>
        <begin position="300"/>
        <end position="320"/>
    </location>
</feature>
<dbReference type="eggNOG" id="ENOG502Z7UP">
    <property type="taxonomic scope" value="Bacteria"/>
</dbReference>
<feature type="transmembrane region" description="Helical" evidence="1">
    <location>
        <begin position="274"/>
        <end position="294"/>
    </location>
</feature>
<feature type="transmembrane region" description="Helical" evidence="1">
    <location>
        <begin position="156"/>
        <end position="179"/>
    </location>
</feature>
<evidence type="ECO:0000313" key="3">
    <source>
        <dbReference type="Proteomes" id="UP000050421"/>
    </source>
</evidence>
<sequence>MLAAFLCYTGMYAVRKSFLAGQYENLELNEMHFKTILIISQILGYMISKFLGIKFISELKHKQRTGMLIGLIGFGLAMLYIFALVPTEWMPITLFFNGLPLGMVFGVVLSYLEGRRNTELLTAALSTTFIFSTGLVKSTGVWLIQDFQVSEVLMPFTTSMLFMPFFLLSIWMLSLAPSPSSMDQAMRTKRQPMDKHQRKLFLKHYGLGFSGLVLLYVLLTVLRDFRDNFMVEFWGELGYAEEPALITQTETPVALVVLLISGTMVLIRNNQKAFYTGMILTAASGLGILVFTLLFERAQISPVFWMVATGICIYLPYILYHCLIFERLLAFLRFSGTIGYLFYVADAFGYASSVGILLVKELLHFKSTWVEFFIRLNLSTSLGITLLAIISLWVIFVHYRKVSPIGSSMDTP</sequence>
<feature type="transmembrane region" description="Helical" evidence="1">
    <location>
        <begin position="65"/>
        <end position="83"/>
    </location>
</feature>
<keyword evidence="1" id="KW-1133">Transmembrane helix</keyword>
<dbReference type="Pfam" id="PF18943">
    <property type="entry name" value="DUF5690"/>
    <property type="match status" value="1"/>
</dbReference>
<protein>
    <submittedName>
        <fullName evidence="2">Integral membrane protein</fullName>
    </submittedName>
</protein>
<reference evidence="2 3" key="1">
    <citation type="submission" date="2015-09" db="EMBL/GenBank/DDBJ databases">
        <title>Identification and resolution of microdiversity through metagenomic sequencing of parallel consortia.</title>
        <authorList>
            <person name="Nelson W.C."/>
            <person name="Romine M.F."/>
            <person name="Lindemann S.R."/>
        </authorList>
    </citation>
    <scope>NUCLEOTIDE SEQUENCE [LARGE SCALE GENOMIC DNA]</scope>
    <source>
        <strain evidence="2">HL-49</strain>
    </source>
</reference>
<keyword evidence="1" id="KW-0812">Transmembrane</keyword>
<feature type="transmembrane region" description="Helical" evidence="1">
    <location>
        <begin position="200"/>
        <end position="222"/>
    </location>
</feature>
<dbReference type="InterPro" id="IPR036259">
    <property type="entry name" value="MFS_trans_sf"/>
</dbReference>
<feature type="transmembrane region" description="Helical" evidence="1">
    <location>
        <begin position="89"/>
        <end position="112"/>
    </location>
</feature>
<organism evidence="2 3">
    <name type="scientific">Algoriphagus marincola HL-49</name>
    <dbReference type="NCBI Taxonomy" id="1305737"/>
    <lineage>
        <taxon>Bacteria</taxon>
        <taxon>Pseudomonadati</taxon>
        <taxon>Bacteroidota</taxon>
        <taxon>Cytophagia</taxon>
        <taxon>Cytophagales</taxon>
        <taxon>Cyclobacteriaceae</taxon>
        <taxon>Algoriphagus</taxon>
    </lineage>
</organism>
<dbReference type="AlphaFoldDB" id="A0A0P8AJG8"/>
<dbReference type="PATRIC" id="fig|1305737.6.peg.1616"/>
<name>A0A0P8AJG8_9BACT</name>
<dbReference type="STRING" id="1305737.GCA_000526355_03742"/>
<dbReference type="EMBL" id="LJXT01000020">
    <property type="protein sequence ID" value="KPQ18774.1"/>
    <property type="molecule type" value="Genomic_DNA"/>
</dbReference>
<evidence type="ECO:0000256" key="1">
    <source>
        <dbReference type="SAM" id="Phobius"/>
    </source>
</evidence>
<feature type="transmembrane region" description="Helical" evidence="1">
    <location>
        <begin position="379"/>
        <end position="399"/>
    </location>
</feature>
<feature type="transmembrane region" description="Helical" evidence="1">
    <location>
        <begin position="251"/>
        <end position="267"/>
    </location>
</feature>
<proteinExistence type="predicted"/>
<comment type="caution">
    <text evidence="2">The sequence shown here is derived from an EMBL/GenBank/DDBJ whole genome shotgun (WGS) entry which is preliminary data.</text>
</comment>
<gene>
    <name evidence="2" type="ORF">HLUCCX10_04820</name>
</gene>